<reference evidence="2 3" key="1">
    <citation type="journal article" date="2016" name="Sci. Rep.">
        <title>Penicillium arizonense, a new, genome sequenced fungal species, reveals a high chemical diversity in secreted metabolites.</title>
        <authorList>
            <person name="Grijseels S."/>
            <person name="Nielsen J.C."/>
            <person name="Randelovic M."/>
            <person name="Nielsen J."/>
            <person name="Nielsen K.F."/>
            <person name="Workman M."/>
            <person name="Frisvad J.C."/>
        </authorList>
    </citation>
    <scope>NUCLEOTIDE SEQUENCE [LARGE SCALE GENOMIC DNA]</scope>
    <source>
        <strain evidence="2 3">CBS 141311</strain>
    </source>
</reference>
<keyword evidence="3" id="KW-1185">Reference proteome</keyword>
<dbReference type="PROSITE" id="PS51257">
    <property type="entry name" value="PROKAR_LIPOPROTEIN"/>
    <property type="match status" value="1"/>
</dbReference>
<organism evidence="2 3">
    <name type="scientific">Penicillium arizonense</name>
    <dbReference type="NCBI Taxonomy" id="1835702"/>
    <lineage>
        <taxon>Eukaryota</taxon>
        <taxon>Fungi</taxon>
        <taxon>Dikarya</taxon>
        <taxon>Ascomycota</taxon>
        <taxon>Pezizomycotina</taxon>
        <taxon>Eurotiomycetes</taxon>
        <taxon>Eurotiomycetidae</taxon>
        <taxon>Eurotiales</taxon>
        <taxon>Aspergillaceae</taxon>
        <taxon>Penicillium</taxon>
    </lineage>
</organism>
<dbReference type="EMBL" id="LXJU01000001">
    <property type="protein sequence ID" value="OGE58159.1"/>
    <property type="molecule type" value="Genomic_DNA"/>
</dbReference>
<evidence type="ECO:0000256" key="1">
    <source>
        <dbReference type="SAM" id="SignalP"/>
    </source>
</evidence>
<dbReference type="RefSeq" id="XP_022493582.1">
    <property type="nucleotide sequence ID" value="XM_022627063.1"/>
</dbReference>
<comment type="caution">
    <text evidence="2">The sequence shown here is derived from an EMBL/GenBank/DDBJ whole genome shotgun (WGS) entry which is preliminary data.</text>
</comment>
<keyword evidence="1" id="KW-0732">Signal</keyword>
<evidence type="ECO:0000313" key="2">
    <source>
        <dbReference type="EMBL" id="OGE58159.1"/>
    </source>
</evidence>
<accession>A0A1F5LYT3</accession>
<dbReference type="Proteomes" id="UP000177622">
    <property type="component" value="Unassembled WGS sequence"/>
</dbReference>
<gene>
    <name evidence="2" type="ORF">PENARI_c001G11863</name>
</gene>
<proteinExistence type="predicted"/>
<dbReference type="OrthoDB" id="10298217at2759"/>
<name>A0A1F5LYT3_PENAI</name>
<evidence type="ECO:0000313" key="3">
    <source>
        <dbReference type="Proteomes" id="UP000177622"/>
    </source>
</evidence>
<dbReference type="GeneID" id="34571797"/>
<protein>
    <recommendedName>
        <fullName evidence="4">Cyanovirin-N domain-containing protein</fullName>
    </recommendedName>
</protein>
<evidence type="ECO:0008006" key="4">
    <source>
        <dbReference type="Google" id="ProtNLM"/>
    </source>
</evidence>
<feature type="chain" id="PRO_5009520018" description="Cyanovirin-N domain-containing protein" evidence="1">
    <location>
        <begin position="23"/>
        <end position="129"/>
    </location>
</feature>
<feature type="signal peptide" evidence="1">
    <location>
        <begin position="1"/>
        <end position="22"/>
    </location>
</feature>
<dbReference type="AlphaFoldDB" id="A0A1F5LYT3"/>
<sequence>MFIQKLVPVLLATMASLPSALAGSCKVKADVNESQRGAIQDVTVTTGDGSELIFDKSDGICGPATFWTGDDGDLKGDATLASPIAWDASCNLGAITSCSADYQNQKGLKGTLGDKHGQNYHSCTVEFDC</sequence>